<dbReference type="EMBL" id="GL573477">
    <property type="protein sequence ID" value="ELR06878.1"/>
    <property type="molecule type" value="Genomic_DNA"/>
</dbReference>
<protein>
    <recommendedName>
        <fullName evidence="3">HNH nuclease domain-containing protein</fullName>
    </recommendedName>
</protein>
<evidence type="ECO:0000313" key="1">
    <source>
        <dbReference type="EMBL" id="ELR06878.1"/>
    </source>
</evidence>
<name>L8G2G4_PSED2</name>
<dbReference type="Proteomes" id="UP000011064">
    <property type="component" value="Unassembled WGS sequence"/>
</dbReference>
<dbReference type="VEuPathDB" id="FungiDB:GMDG_08169"/>
<accession>L8G2G4</accession>
<organism evidence="1 2">
    <name type="scientific">Pseudogymnoascus destructans (strain ATCC MYA-4855 / 20631-21)</name>
    <name type="common">Bat white-nose syndrome fungus</name>
    <name type="synonym">Geomyces destructans</name>
    <dbReference type="NCBI Taxonomy" id="658429"/>
    <lineage>
        <taxon>Eukaryota</taxon>
        <taxon>Fungi</taxon>
        <taxon>Dikarya</taxon>
        <taxon>Ascomycota</taxon>
        <taxon>Pezizomycotina</taxon>
        <taxon>Leotiomycetes</taxon>
        <taxon>Thelebolales</taxon>
        <taxon>Thelebolaceae</taxon>
        <taxon>Pseudogymnoascus</taxon>
    </lineage>
</organism>
<dbReference type="AlphaFoldDB" id="L8G2G4"/>
<reference evidence="2" key="1">
    <citation type="submission" date="2010-09" db="EMBL/GenBank/DDBJ databases">
        <title>The genome sequence of Geomyces destructans 20631-21.</title>
        <authorList>
            <consortium name="The Broad Institute Genome Sequencing Platform"/>
            <person name="Cuomo C.A."/>
            <person name="Blehert D.S."/>
            <person name="Lorch J.M."/>
            <person name="Young S.K."/>
            <person name="Zeng Q."/>
            <person name="Gargeya S."/>
            <person name="Fitzgerald M."/>
            <person name="Haas B."/>
            <person name="Abouelleil A."/>
            <person name="Alvarado L."/>
            <person name="Arachchi H.M."/>
            <person name="Berlin A."/>
            <person name="Brown A."/>
            <person name="Chapman S.B."/>
            <person name="Chen Z."/>
            <person name="Dunbar C."/>
            <person name="Freedman E."/>
            <person name="Gearin G."/>
            <person name="Gellesch M."/>
            <person name="Goldberg J."/>
            <person name="Griggs A."/>
            <person name="Gujja S."/>
            <person name="Heiman D."/>
            <person name="Howarth C."/>
            <person name="Larson L."/>
            <person name="Lui A."/>
            <person name="MacDonald P.J.P."/>
            <person name="Montmayeur A."/>
            <person name="Murphy C."/>
            <person name="Neiman D."/>
            <person name="Pearson M."/>
            <person name="Priest M."/>
            <person name="Roberts A."/>
            <person name="Saif S."/>
            <person name="Shea T."/>
            <person name="Shenoy N."/>
            <person name="Sisk P."/>
            <person name="Stolte C."/>
            <person name="Sykes S."/>
            <person name="Wortman J."/>
            <person name="Nusbaum C."/>
            <person name="Birren B."/>
        </authorList>
    </citation>
    <scope>NUCLEOTIDE SEQUENCE [LARGE SCALE GENOMIC DNA]</scope>
    <source>
        <strain evidence="2">ATCC MYA-4855 / 20631-21</strain>
    </source>
</reference>
<keyword evidence="2" id="KW-1185">Reference proteome</keyword>
<gene>
    <name evidence="1" type="ORF">GMDG_08169</name>
</gene>
<dbReference type="InParanoid" id="L8G2G4"/>
<evidence type="ECO:0008006" key="3">
    <source>
        <dbReference type="Google" id="ProtNLM"/>
    </source>
</evidence>
<sequence length="116" mass="13320">MGHIPVEMRRQTKESTHNGYIQVRYQNAKMLVHRVTFRHMYGTQLNPGLEISHIMNCGSPSTSNINPLHMVEEPGILNRSRICCFLFMDDNCRECLTSASGTNRGLYQPDHRNAML</sequence>
<proteinExistence type="predicted"/>
<evidence type="ECO:0000313" key="2">
    <source>
        <dbReference type="Proteomes" id="UP000011064"/>
    </source>
</evidence>
<dbReference type="HOGENOM" id="CLU_2097872_0_0_1"/>